<protein>
    <submittedName>
        <fullName evidence="1">Uncharacterized protein</fullName>
    </submittedName>
</protein>
<comment type="caution">
    <text evidence="1">The sequence shown here is derived from an EMBL/GenBank/DDBJ whole genome shotgun (WGS) entry which is preliminary data.</text>
</comment>
<keyword evidence="2" id="KW-1185">Reference proteome</keyword>
<dbReference type="Proteomes" id="UP001164539">
    <property type="component" value="Chromosome 8"/>
</dbReference>
<accession>A0ACC1XMZ8</accession>
<evidence type="ECO:0000313" key="1">
    <source>
        <dbReference type="EMBL" id="KAJ4712610.1"/>
    </source>
</evidence>
<organism evidence="1 2">
    <name type="scientific">Melia azedarach</name>
    <name type="common">Chinaberry tree</name>
    <dbReference type="NCBI Taxonomy" id="155640"/>
    <lineage>
        <taxon>Eukaryota</taxon>
        <taxon>Viridiplantae</taxon>
        <taxon>Streptophyta</taxon>
        <taxon>Embryophyta</taxon>
        <taxon>Tracheophyta</taxon>
        <taxon>Spermatophyta</taxon>
        <taxon>Magnoliopsida</taxon>
        <taxon>eudicotyledons</taxon>
        <taxon>Gunneridae</taxon>
        <taxon>Pentapetalae</taxon>
        <taxon>rosids</taxon>
        <taxon>malvids</taxon>
        <taxon>Sapindales</taxon>
        <taxon>Meliaceae</taxon>
        <taxon>Melia</taxon>
    </lineage>
</organism>
<reference evidence="1 2" key="1">
    <citation type="journal article" date="2023" name="Science">
        <title>Complex scaffold remodeling in plant triterpene biosynthesis.</title>
        <authorList>
            <person name="De La Pena R."/>
            <person name="Hodgson H."/>
            <person name="Liu J.C."/>
            <person name="Stephenson M.J."/>
            <person name="Martin A.C."/>
            <person name="Owen C."/>
            <person name="Harkess A."/>
            <person name="Leebens-Mack J."/>
            <person name="Jimenez L.E."/>
            <person name="Osbourn A."/>
            <person name="Sattely E.S."/>
        </authorList>
    </citation>
    <scope>NUCLEOTIDE SEQUENCE [LARGE SCALE GENOMIC DNA]</scope>
    <source>
        <strain evidence="2">cv. JPN11</strain>
        <tissue evidence="1">Leaf</tissue>
    </source>
</reference>
<evidence type="ECO:0000313" key="2">
    <source>
        <dbReference type="Proteomes" id="UP001164539"/>
    </source>
</evidence>
<sequence>MHFSEQDVDIFGEEYENSHEQKDGTHESSASSSLASSSSNGSASGSTSSGGKENEEEVDLNEGFDTFFEKRDVTGHIVLRALPLRIQKS</sequence>
<proteinExistence type="predicted"/>
<gene>
    <name evidence="1" type="ORF">OWV82_014820</name>
</gene>
<name>A0ACC1XMZ8_MELAZ</name>
<dbReference type="EMBL" id="CM051401">
    <property type="protein sequence ID" value="KAJ4712610.1"/>
    <property type="molecule type" value="Genomic_DNA"/>
</dbReference>